<reference evidence="2 3" key="1">
    <citation type="journal article" date="2018" name="PLoS Genet.">
        <title>Population sequencing reveals clonal diversity and ancestral inbreeding in the grapevine cultivar Chardonnay.</title>
        <authorList>
            <person name="Roach M.J."/>
            <person name="Johnson D.L."/>
            <person name="Bohlmann J."/>
            <person name="van Vuuren H.J."/>
            <person name="Jones S.J."/>
            <person name="Pretorius I.S."/>
            <person name="Schmidt S.A."/>
            <person name="Borneman A.R."/>
        </authorList>
    </citation>
    <scope>NUCLEOTIDE SEQUENCE [LARGE SCALE GENOMIC DNA]</scope>
    <source>
        <strain evidence="3">cv. Chardonnay</strain>
        <tissue evidence="2">Leaf</tissue>
    </source>
</reference>
<feature type="region of interest" description="Disordered" evidence="1">
    <location>
        <begin position="683"/>
        <end position="709"/>
    </location>
</feature>
<evidence type="ECO:0000313" key="2">
    <source>
        <dbReference type="EMBL" id="RVW25170.1"/>
    </source>
</evidence>
<evidence type="ECO:0008006" key="4">
    <source>
        <dbReference type="Google" id="ProtNLM"/>
    </source>
</evidence>
<evidence type="ECO:0000313" key="3">
    <source>
        <dbReference type="Proteomes" id="UP000288805"/>
    </source>
</evidence>
<sequence length="709" mass="79464">MFLVKTPWYAHIANYLVTGEIPNQIIRKCVPEDEQQGIPSHCHENACGGHFASQKTAMKAIPCKQNDHRVVLKFLKENIFSRFGVPKAIISDGEAEYGLDQGGEKRFLDLNEMEELRNNAYINSKVAKQRMKKWHDQLISNKEFQEGQRVLMYDTRLHIFPGKLKSRWIGPFIIHRVYSNGVVELLNSNGKDSFKSMDIVSSHSWSHSNQKRRRSTSLSLKKPKEKGFAGREVSARYFACEVIWHRVPCEEHIWLRNHCEWKADFAPKVHSAGYSQRVLAHECTRNIHFAAAKRTAKAPFSQPFVFFSEPRRPASGHLLRSATSAKVRYPKWHEHEGLSLHLLRTAKESAKGAKSRFCSRAFAVKPNPPPVKPRHQSRRQDDTLPEPSPIPSPVQTPVPSPVPSPVPASSIAGTISGAARKISGASSATSEPQIHRNTLEEVIGGQCYLSPQLRETWIVELGIPFRALLRLSSIQSEAGACPIIPAAEEVSYGALLAPRDFFYPRIATDFYQSMTTKEHWTQRRGVSWKLFTRCQKDFLWASSSDHGSPSLFEEKVHKRSFREQIAFPPLPKAAMPNFGASGIPSEPQLERKRICLAAPAIPRAPPAAPASSQPSTSAEPRMAIPISEYRELCRALETLTASQSNLAQEMAAIRACQEQMLASQAQQAAILRQLQVHFDLPQAVEPSTDTPPEPHSHLQSLILQSPSPS</sequence>
<dbReference type="Gene3D" id="3.30.420.10">
    <property type="entry name" value="Ribonuclease H-like superfamily/Ribonuclease H"/>
    <property type="match status" value="1"/>
</dbReference>
<protein>
    <recommendedName>
        <fullName evidence="4">Integrase catalytic domain-containing protein</fullName>
    </recommendedName>
</protein>
<feature type="compositionally biased region" description="Pro residues" evidence="1">
    <location>
        <begin position="386"/>
        <end position="406"/>
    </location>
</feature>
<proteinExistence type="predicted"/>
<feature type="region of interest" description="Disordered" evidence="1">
    <location>
        <begin position="359"/>
        <end position="410"/>
    </location>
</feature>
<name>A0A438CPN9_VITVI</name>
<organism evidence="2 3">
    <name type="scientific">Vitis vinifera</name>
    <name type="common">Grape</name>
    <dbReference type="NCBI Taxonomy" id="29760"/>
    <lineage>
        <taxon>Eukaryota</taxon>
        <taxon>Viridiplantae</taxon>
        <taxon>Streptophyta</taxon>
        <taxon>Embryophyta</taxon>
        <taxon>Tracheophyta</taxon>
        <taxon>Spermatophyta</taxon>
        <taxon>Magnoliopsida</taxon>
        <taxon>eudicotyledons</taxon>
        <taxon>Gunneridae</taxon>
        <taxon>Pentapetalae</taxon>
        <taxon>rosids</taxon>
        <taxon>Vitales</taxon>
        <taxon>Vitaceae</taxon>
        <taxon>Viteae</taxon>
        <taxon>Vitis</taxon>
    </lineage>
</organism>
<gene>
    <name evidence="2" type="ORF">CK203_112500</name>
</gene>
<comment type="caution">
    <text evidence="2">The sequence shown here is derived from an EMBL/GenBank/DDBJ whole genome shotgun (WGS) entry which is preliminary data.</text>
</comment>
<feature type="compositionally biased region" description="Low complexity" evidence="1">
    <location>
        <begin position="697"/>
        <end position="709"/>
    </location>
</feature>
<dbReference type="Proteomes" id="UP000288805">
    <property type="component" value="Unassembled WGS sequence"/>
</dbReference>
<accession>A0A438CPN9</accession>
<dbReference type="EMBL" id="QGNW01002124">
    <property type="protein sequence ID" value="RVW25170.1"/>
    <property type="molecule type" value="Genomic_DNA"/>
</dbReference>
<dbReference type="GO" id="GO:0003676">
    <property type="term" value="F:nucleic acid binding"/>
    <property type="evidence" value="ECO:0007669"/>
    <property type="project" value="InterPro"/>
</dbReference>
<dbReference type="InterPro" id="IPR036397">
    <property type="entry name" value="RNaseH_sf"/>
</dbReference>
<dbReference type="AlphaFoldDB" id="A0A438CPN9"/>
<evidence type="ECO:0000256" key="1">
    <source>
        <dbReference type="SAM" id="MobiDB-lite"/>
    </source>
</evidence>